<dbReference type="PANTHER" id="PTHR33258:SF1">
    <property type="entry name" value="TRANSPOSASE INSL FOR INSERTION SEQUENCE ELEMENT IS186A-RELATED"/>
    <property type="match status" value="1"/>
</dbReference>
<evidence type="ECO:0000259" key="6">
    <source>
        <dbReference type="Pfam" id="PF14294"/>
    </source>
</evidence>
<gene>
    <name evidence="7" type="ORF">CARN6_2514</name>
</gene>
<dbReference type="InterPro" id="IPR047952">
    <property type="entry name" value="Transpos_IS4"/>
</dbReference>
<feature type="domain" description="DUF4372" evidence="6">
    <location>
        <begin position="29"/>
        <end position="100"/>
    </location>
</feature>
<dbReference type="GO" id="GO:0003677">
    <property type="term" value="F:DNA binding"/>
    <property type="evidence" value="ECO:0007669"/>
    <property type="project" value="UniProtKB-KW"/>
</dbReference>
<sequence>MLWAFFACRDLKCAPVSFPTVQDGGMNEGKSTFSQLIGFLPDREFRRCVARYGGDRYTKKLSCWEQYLAMAFAQLTYRESLRDIEACLGAIGPKLYHLGIGSTVARSTLADANENRDWRIFADFAQVLIRTAIKLYANDATGIAEVCDLYALDSTTIDLCLALFPWAKFRKHKAAVKMHTLLDLHGSIPTFIRITNGKVHDVNVLDDIALQAGAFYVMDRGYIDFERLYRFTLSSAFFVVRTKTNVLLERRYSRPVDKTTGLRSDHTVILTSRSSATAYPDALRRVTYCDPETGKRLKFLTNNFALPPLAIAEIYKKRWAVELFFRWIKMHLRIKAFYGTSENAVKTQIWIAVSVYVLVAIVRKRLSIEGSLYQLLQIFSVTIFEKTPILRALQRFDSQEELHATFNQLILFDF</sequence>
<dbReference type="PANTHER" id="PTHR33258">
    <property type="entry name" value="TRANSPOSASE INSL FOR INSERTION SEQUENCE ELEMENT IS186A-RELATED"/>
    <property type="match status" value="1"/>
</dbReference>
<proteinExistence type="inferred from homology"/>
<feature type="domain" description="Transposase IS4-like" evidence="5">
    <location>
        <begin position="150"/>
        <end position="358"/>
    </location>
</feature>
<dbReference type="SUPFAM" id="SSF53098">
    <property type="entry name" value="Ribonuclease H-like"/>
    <property type="match status" value="1"/>
</dbReference>
<dbReference type="Pfam" id="PF14294">
    <property type="entry name" value="DUF4372"/>
    <property type="match status" value="1"/>
</dbReference>
<dbReference type="GO" id="GO:0004803">
    <property type="term" value="F:transposase activity"/>
    <property type="evidence" value="ECO:0007669"/>
    <property type="project" value="InterPro"/>
</dbReference>
<dbReference type="InterPro" id="IPR025399">
    <property type="entry name" value="DUF4372"/>
</dbReference>
<dbReference type="GO" id="GO:0006313">
    <property type="term" value="P:DNA transposition"/>
    <property type="evidence" value="ECO:0007669"/>
    <property type="project" value="InterPro"/>
</dbReference>
<keyword evidence="4" id="KW-0233">DNA recombination</keyword>
<evidence type="ECO:0000256" key="1">
    <source>
        <dbReference type="ARBA" id="ARBA00010075"/>
    </source>
</evidence>
<dbReference type="Pfam" id="PF01609">
    <property type="entry name" value="DDE_Tnp_1"/>
    <property type="match status" value="1"/>
</dbReference>
<accession>E6QP09</accession>
<evidence type="ECO:0000256" key="2">
    <source>
        <dbReference type="ARBA" id="ARBA00022578"/>
    </source>
</evidence>
<protein>
    <submittedName>
        <fullName evidence="7">Transposase of ISCARN70, IS4 family IS4Sa group</fullName>
    </submittedName>
</protein>
<name>E6QP09_9ZZZZ</name>
<evidence type="ECO:0000313" key="7">
    <source>
        <dbReference type="EMBL" id="CBI08980.1"/>
    </source>
</evidence>
<organism evidence="7">
    <name type="scientific">mine drainage metagenome</name>
    <dbReference type="NCBI Taxonomy" id="410659"/>
    <lineage>
        <taxon>unclassified sequences</taxon>
        <taxon>metagenomes</taxon>
        <taxon>ecological metagenomes</taxon>
    </lineage>
</organism>
<reference evidence="7" key="1">
    <citation type="submission" date="2009-10" db="EMBL/GenBank/DDBJ databases">
        <title>Diversity of trophic interactions inside an arsenic-rich microbial ecosystem.</title>
        <authorList>
            <person name="Bertin P.N."/>
            <person name="Heinrich-Salmeron A."/>
            <person name="Pelletier E."/>
            <person name="Goulhen-Chollet F."/>
            <person name="Arsene-Ploetze F."/>
            <person name="Gallien S."/>
            <person name="Calteau A."/>
            <person name="Vallenet D."/>
            <person name="Casiot C."/>
            <person name="Chane-Woon-Ming B."/>
            <person name="Giloteaux L."/>
            <person name="Barakat M."/>
            <person name="Bonnefoy V."/>
            <person name="Bruneel O."/>
            <person name="Chandler M."/>
            <person name="Cleiss J."/>
            <person name="Duran R."/>
            <person name="Elbaz-Poulichet F."/>
            <person name="Fonknechten N."/>
            <person name="Lauga B."/>
            <person name="Mornico D."/>
            <person name="Ortet P."/>
            <person name="Schaeffer C."/>
            <person name="Siguier P."/>
            <person name="Alexander Thil Smith A."/>
            <person name="Van Dorsselaer A."/>
            <person name="Weissenbach J."/>
            <person name="Medigue C."/>
            <person name="Le Paslier D."/>
        </authorList>
    </citation>
    <scope>NUCLEOTIDE SEQUENCE</scope>
</reference>
<dbReference type="InterPro" id="IPR012337">
    <property type="entry name" value="RNaseH-like_sf"/>
</dbReference>
<dbReference type="InterPro" id="IPR002559">
    <property type="entry name" value="Transposase_11"/>
</dbReference>
<evidence type="ECO:0000256" key="3">
    <source>
        <dbReference type="ARBA" id="ARBA00023125"/>
    </source>
</evidence>
<evidence type="ECO:0000256" key="4">
    <source>
        <dbReference type="ARBA" id="ARBA00023172"/>
    </source>
</evidence>
<keyword evidence="3" id="KW-0238">DNA-binding</keyword>
<comment type="similarity">
    <text evidence="1">Belongs to the transposase 11 family.</text>
</comment>
<dbReference type="NCBIfam" id="NF033592">
    <property type="entry name" value="transpos_IS4_1"/>
    <property type="match status" value="1"/>
</dbReference>
<keyword evidence="2" id="KW-0815">Transposition</keyword>
<comment type="caution">
    <text evidence="7">The sequence shown here is derived from an EMBL/GenBank/DDBJ whole genome shotgun (WGS) entry which is preliminary data.</text>
</comment>
<dbReference type="EMBL" id="CABQ01000298">
    <property type="protein sequence ID" value="CBI08980.1"/>
    <property type="molecule type" value="Genomic_DNA"/>
</dbReference>
<dbReference type="AlphaFoldDB" id="E6QP09"/>
<evidence type="ECO:0000259" key="5">
    <source>
        <dbReference type="Pfam" id="PF01609"/>
    </source>
</evidence>